<reference evidence="5" key="1">
    <citation type="submission" date="2013-09" db="EMBL/GenBank/DDBJ databases">
        <title>The Genome Sequence of Anopheles culicifacies species A.</title>
        <authorList>
            <consortium name="The Broad Institute Genomics Platform"/>
            <person name="Neafsey D.E."/>
            <person name="Besansky N."/>
            <person name="Howell P."/>
            <person name="Walton C."/>
            <person name="Young S.K."/>
            <person name="Zeng Q."/>
            <person name="Gargeya S."/>
            <person name="Fitzgerald M."/>
            <person name="Haas B."/>
            <person name="Abouelleil A."/>
            <person name="Allen A.W."/>
            <person name="Alvarado L."/>
            <person name="Arachchi H.M."/>
            <person name="Berlin A.M."/>
            <person name="Chapman S.B."/>
            <person name="Gainer-Dewar J."/>
            <person name="Goldberg J."/>
            <person name="Griggs A."/>
            <person name="Gujja S."/>
            <person name="Hansen M."/>
            <person name="Howarth C."/>
            <person name="Imamovic A."/>
            <person name="Ireland A."/>
            <person name="Larimer J."/>
            <person name="McCowan C."/>
            <person name="Murphy C."/>
            <person name="Pearson M."/>
            <person name="Poon T.W."/>
            <person name="Priest M."/>
            <person name="Roberts A."/>
            <person name="Saif S."/>
            <person name="Shea T."/>
            <person name="Sisk P."/>
            <person name="Sykes S."/>
            <person name="Wortman J."/>
            <person name="Nusbaum C."/>
            <person name="Birren B."/>
        </authorList>
    </citation>
    <scope>NUCLEOTIDE SEQUENCE [LARGE SCALE GENOMIC DNA]</scope>
    <source>
        <strain evidence="5">A-37</strain>
    </source>
</reference>
<dbReference type="Pfam" id="PF00135">
    <property type="entry name" value="COesterase"/>
    <property type="match status" value="1"/>
</dbReference>
<evidence type="ECO:0000313" key="5">
    <source>
        <dbReference type="Proteomes" id="UP000075883"/>
    </source>
</evidence>
<organism evidence="4 5">
    <name type="scientific">Anopheles culicifacies</name>
    <dbReference type="NCBI Taxonomy" id="139723"/>
    <lineage>
        <taxon>Eukaryota</taxon>
        <taxon>Metazoa</taxon>
        <taxon>Ecdysozoa</taxon>
        <taxon>Arthropoda</taxon>
        <taxon>Hexapoda</taxon>
        <taxon>Insecta</taxon>
        <taxon>Pterygota</taxon>
        <taxon>Neoptera</taxon>
        <taxon>Endopterygota</taxon>
        <taxon>Diptera</taxon>
        <taxon>Nematocera</taxon>
        <taxon>Culicoidea</taxon>
        <taxon>Culicidae</taxon>
        <taxon>Anophelinae</taxon>
        <taxon>Anopheles</taxon>
        <taxon>culicifacies species complex</taxon>
    </lineage>
</organism>
<dbReference type="STRING" id="139723.A0A182M5M7"/>
<keyword evidence="2" id="KW-0732">Signal</keyword>
<name>A0A182M5M7_9DIPT</name>
<keyword evidence="5" id="KW-1185">Reference proteome</keyword>
<dbReference type="InterPro" id="IPR002018">
    <property type="entry name" value="CarbesteraseB"/>
</dbReference>
<keyword evidence="1" id="KW-0325">Glycoprotein</keyword>
<accession>A0A182M5M7</accession>
<dbReference type="Proteomes" id="UP000075883">
    <property type="component" value="Unassembled WGS sequence"/>
</dbReference>
<dbReference type="AlphaFoldDB" id="A0A182M5M7"/>
<feature type="signal peptide" evidence="2">
    <location>
        <begin position="1"/>
        <end position="22"/>
    </location>
</feature>
<evidence type="ECO:0000256" key="2">
    <source>
        <dbReference type="SAM" id="SignalP"/>
    </source>
</evidence>
<sequence length="101" mass="10851">MLRTHQMVVSLLLLLAHCVVSCTSSGYGSGRPLIAGKMQPDSSCDREGAPRVCITDGCLAGTYMPGMAGEQFEAFLGIPFAKPPVGELRFAVSIREIFSWN</sequence>
<dbReference type="Gene3D" id="3.40.50.1820">
    <property type="entry name" value="alpha/beta hydrolase"/>
    <property type="match status" value="1"/>
</dbReference>
<protein>
    <recommendedName>
        <fullName evidence="3">Carboxylesterase type B domain-containing protein</fullName>
    </recommendedName>
</protein>
<evidence type="ECO:0000259" key="3">
    <source>
        <dbReference type="Pfam" id="PF00135"/>
    </source>
</evidence>
<reference evidence="4" key="2">
    <citation type="submission" date="2020-05" db="UniProtKB">
        <authorList>
            <consortium name="EnsemblMetazoa"/>
        </authorList>
    </citation>
    <scope>IDENTIFICATION</scope>
    <source>
        <strain evidence="4">A-37</strain>
    </source>
</reference>
<evidence type="ECO:0000256" key="1">
    <source>
        <dbReference type="ARBA" id="ARBA00023180"/>
    </source>
</evidence>
<dbReference type="EMBL" id="AXCM01013641">
    <property type="status" value="NOT_ANNOTATED_CDS"/>
    <property type="molecule type" value="Genomic_DNA"/>
</dbReference>
<evidence type="ECO:0000313" key="4">
    <source>
        <dbReference type="EnsemblMetazoa" id="ACUA010070-PA"/>
    </source>
</evidence>
<feature type="chain" id="PRO_5008127873" description="Carboxylesterase type B domain-containing protein" evidence="2">
    <location>
        <begin position="23"/>
        <end position="101"/>
    </location>
</feature>
<dbReference type="SUPFAM" id="SSF53474">
    <property type="entry name" value="alpha/beta-Hydrolases"/>
    <property type="match status" value="1"/>
</dbReference>
<feature type="domain" description="Carboxylesterase type B" evidence="3">
    <location>
        <begin position="50"/>
        <end position="93"/>
    </location>
</feature>
<proteinExistence type="predicted"/>
<dbReference type="EnsemblMetazoa" id="ACUA010070-RA">
    <property type="protein sequence ID" value="ACUA010070-PA"/>
    <property type="gene ID" value="ACUA010070"/>
</dbReference>
<dbReference type="InterPro" id="IPR029058">
    <property type="entry name" value="AB_hydrolase_fold"/>
</dbReference>
<dbReference type="VEuPathDB" id="VectorBase:ACUA010070"/>